<reference evidence="1 2" key="1">
    <citation type="submission" date="2018-04" db="EMBL/GenBank/DDBJ databases">
        <title>WGS assembly of Panicum hallii var. hallii HAL2.</title>
        <authorList>
            <person name="Lovell J."/>
            <person name="Jenkins J."/>
            <person name="Lowry D."/>
            <person name="Mamidi S."/>
            <person name="Sreedasyam A."/>
            <person name="Weng X."/>
            <person name="Barry K."/>
            <person name="Bonette J."/>
            <person name="Campitelli B."/>
            <person name="Daum C."/>
            <person name="Gordon S."/>
            <person name="Gould B."/>
            <person name="Lipzen A."/>
            <person name="MacQueen A."/>
            <person name="Palacio-Mejia J."/>
            <person name="Plott C."/>
            <person name="Shakirov E."/>
            <person name="Shu S."/>
            <person name="Yoshinaga Y."/>
            <person name="Zane M."/>
            <person name="Rokhsar D."/>
            <person name="Grimwood J."/>
            <person name="Schmutz J."/>
            <person name="Juenger T."/>
        </authorList>
    </citation>
    <scope>NUCLEOTIDE SEQUENCE [LARGE SCALE GENOMIC DNA]</scope>
    <source>
        <strain evidence="2">cv. HAL2</strain>
    </source>
</reference>
<dbReference type="Proteomes" id="UP000244336">
    <property type="component" value="Chromosome 5"/>
</dbReference>
<sequence>MTCINFLKEKKKTNFIYTHDSSWLILTDRLQKKNPSKFYESSLNSFLYLISNKFTFSHL</sequence>
<name>A0A2T7DME7_9POAL</name>
<evidence type="ECO:0000313" key="1">
    <source>
        <dbReference type="EMBL" id="PUZ56726.1"/>
    </source>
</evidence>
<keyword evidence="2" id="KW-1185">Reference proteome</keyword>
<organism evidence="1 2">
    <name type="scientific">Panicum hallii var. hallii</name>
    <dbReference type="NCBI Taxonomy" id="1504633"/>
    <lineage>
        <taxon>Eukaryota</taxon>
        <taxon>Viridiplantae</taxon>
        <taxon>Streptophyta</taxon>
        <taxon>Embryophyta</taxon>
        <taxon>Tracheophyta</taxon>
        <taxon>Spermatophyta</taxon>
        <taxon>Magnoliopsida</taxon>
        <taxon>Liliopsida</taxon>
        <taxon>Poales</taxon>
        <taxon>Poaceae</taxon>
        <taxon>PACMAD clade</taxon>
        <taxon>Panicoideae</taxon>
        <taxon>Panicodae</taxon>
        <taxon>Paniceae</taxon>
        <taxon>Panicinae</taxon>
        <taxon>Panicum</taxon>
        <taxon>Panicum sect. Panicum</taxon>
    </lineage>
</organism>
<dbReference type="AlphaFoldDB" id="A0A2T7DME7"/>
<dbReference type="EMBL" id="CM009753">
    <property type="protein sequence ID" value="PUZ56726.1"/>
    <property type="molecule type" value="Genomic_DNA"/>
</dbReference>
<protein>
    <submittedName>
        <fullName evidence="1">Uncharacterized protein</fullName>
    </submittedName>
</protein>
<dbReference type="Gramene" id="PUZ56726">
    <property type="protein sequence ID" value="PUZ56726"/>
    <property type="gene ID" value="GQ55_5G355300"/>
</dbReference>
<accession>A0A2T7DME7</accession>
<evidence type="ECO:0000313" key="2">
    <source>
        <dbReference type="Proteomes" id="UP000244336"/>
    </source>
</evidence>
<gene>
    <name evidence="1" type="ORF">GQ55_5G355300</name>
</gene>
<proteinExistence type="predicted"/>